<keyword evidence="2 6" id="KW-0732">Signal</keyword>
<evidence type="ECO:0000259" key="7">
    <source>
        <dbReference type="PROSITE" id="PS51888"/>
    </source>
</evidence>
<feature type="chain" id="PRO_5034782197" evidence="6">
    <location>
        <begin position="29"/>
        <end position="176"/>
    </location>
</feature>
<dbReference type="InterPro" id="IPR022700">
    <property type="entry name" value="CLIP"/>
</dbReference>
<feature type="domain" description="Clip" evidence="7">
    <location>
        <begin position="34"/>
        <end position="89"/>
    </location>
</feature>
<dbReference type="PROSITE" id="PS51888">
    <property type="entry name" value="CLIP"/>
    <property type="match status" value="2"/>
</dbReference>
<dbReference type="GO" id="GO:0006508">
    <property type="term" value="P:proteolysis"/>
    <property type="evidence" value="ECO:0007669"/>
    <property type="project" value="UniProtKB-KW"/>
</dbReference>
<feature type="signal peptide" evidence="6">
    <location>
        <begin position="1"/>
        <end position="28"/>
    </location>
</feature>
<evidence type="ECO:0000256" key="6">
    <source>
        <dbReference type="SAM" id="SignalP"/>
    </source>
</evidence>
<organism evidence="8">
    <name type="scientific">Trichoplusia ni</name>
    <name type="common">Cabbage looper</name>
    <dbReference type="NCBI Taxonomy" id="7111"/>
    <lineage>
        <taxon>Eukaryota</taxon>
        <taxon>Metazoa</taxon>
        <taxon>Ecdysozoa</taxon>
        <taxon>Arthropoda</taxon>
        <taxon>Hexapoda</taxon>
        <taxon>Insecta</taxon>
        <taxon>Pterygota</taxon>
        <taxon>Neoptera</taxon>
        <taxon>Endopterygota</taxon>
        <taxon>Lepidoptera</taxon>
        <taxon>Glossata</taxon>
        <taxon>Ditrysia</taxon>
        <taxon>Noctuoidea</taxon>
        <taxon>Noctuidae</taxon>
        <taxon>Plusiinae</taxon>
        <taxon>Trichoplusia</taxon>
    </lineage>
</organism>
<evidence type="ECO:0000256" key="1">
    <source>
        <dbReference type="ARBA" id="ARBA00022670"/>
    </source>
</evidence>
<name>A9XXB8_TRINI</name>
<accession>A9XXB8</accession>
<dbReference type="AlphaFoldDB" id="A9XXB8"/>
<sequence length="176" mass="19277">MCSVVFANMKLFFVVAFALCLSFDQAASSPHTTQCRTPDNELGECMTVEKCPSLASLTDKKLKSEEEVELLRKSLCPAPAPDGRRQLCCPKPPLKKGSCYTPDGDVGSCISIYLCSHLVNLLKPPISKKHMEFIYNSACKSNVQYSVCCGPPPNCSALMNAFPPDSRTDCCGRRQQ</sequence>
<evidence type="ECO:0000313" key="8">
    <source>
        <dbReference type="EMBL" id="ABV68864.1"/>
    </source>
</evidence>
<dbReference type="GO" id="GO:0008236">
    <property type="term" value="F:serine-type peptidase activity"/>
    <property type="evidence" value="ECO:0007669"/>
    <property type="project" value="UniProtKB-KW"/>
</dbReference>
<keyword evidence="5" id="KW-1015">Disulfide bond</keyword>
<keyword evidence="3" id="KW-0378">Hydrolase</keyword>
<feature type="non-terminal residue" evidence="8">
    <location>
        <position position="176"/>
    </location>
</feature>
<evidence type="ECO:0000256" key="5">
    <source>
        <dbReference type="ARBA" id="ARBA00023157"/>
    </source>
</evidence>
<keyword evidence="1" id="KW-0645">Protease</keyword>
<feature type="domain" description="Clip" evidence="7">
    <location>
        <begin position="98"/>
        <end position="149"/>
    </location>
</feature>
<evidence type="ECO:0000256" key="4">
    <source>
        <dbReference type="ARBA" id="ARBA00022825"/>
    </source>
</evidence>
<dbReference type="InterPro" id="IPR038565">
    <property type="entry name" value="CLIP_sf"/>
</dbReference>
<evidence type="ECO:0000256" key="2">
    <source>
        <dbReference type="ARBA" id="ARBA00022729"/>
    </source>
</evidence>
<protein>
    <submittedName>
        <fullName evidence="8">Prophenol oxidase-activating enzyme</fullName>
    </submittedName>
</protein>
<evidence type="ECO:0000256" key="3">
    <source>
        <dbReference type="ARBA" id="ARBA00022801"/>
    </source>
</evidence>
<proteinExistence type="evidence at transcript level"/>
<dbReference type="SMART" id="SM00680">
    <property type="entry name" value="CLIP"/>
    <property type="match status" value="2"/>
</dbReference>
<keyword evidence="4" id="KW-0720">Serine protease</keyword>
<dbReference type="Pfam" id="PF12032">
    <property type="entry name" value="CLIP"/>
    <property type="match status" value="2"/>
</dbReference>
<dbReference type="Gene3D" id="3.30.1640.30">
    <property type="match status" value="2"/>
</dbReference>
<reference evidence="8" key="1">
    <citation type="journal article" date="2007" name="BMC Biol.">
        <title>Immune system responses and fitness costs associated with consumption of bacteria in larvae of Trichoplusia ni.</title>
        <authorList>
            <person name="Freitak D."/>
            <person name="Wheat C.W."/>
            <person name="Heckel D.G."/>
            <person name="Vogel H."/>
        </authorList>
    </citation>
    <scope>NUCLEOTIDE SEQUENCE</scope>
</reference>
<dbReference type="EMBL" id="EU016397">
    <property type="protein sequence ID" value="ABV68864.1"/>
    <property type="molecule type" value="mRNA"/>
</dbReference>